<accession>A0A1B7X5A4</accession>
<evidence type="ECO:0000313" key="1">
    <source>
        <dbReference type="EMBL" id="OBQ44534.1"/>
    </source>
</evidence>
<reference evidence="1 2" key="1">
    <citation type="submission" date="2015-09" db="EMBL/GenBank/DDBJ databases">
        <title>Aphanizomenon flos-aquae WA102.</title>
        <authorList>
            <person name="Driscoll C."/>
        </authorList>
    </citation>
    <scope>NUCLEOTIDE SEQUENCE [LARGE SCALE GENOMIC DNA]</scope>
    <source>
        <strain evidence="1">WA102</strain>
    </source>
</reference>
<dbReference type="AlphaFoldDB" id="A0A1B7X5A4"/>
<name>A0A1B7X5A4_APHFL</name>
<sequence>MIDTIVAVPDENGIYNATPHNHGDTILVHGSCRMIPYINYINESTQKYKILYLRAYGQDPTKWENNQVLQKILKSVKIFIYEHSQNIGVLNTDQSQPKHIFQIGLQPELSIQVPAFNDILILFNDYFDQATKDYTTSLIGQHDPSCLSDDQIRTIYLDGEQQIQKFLRNCRNTSFPEFADYFKDNYLSTRLFCSFNHTHRNYSYRIWELLNSRFLHIPQLPHLASLSFYENTQTKLHPYDHIHRTFKWQPEPEENLNN</sequence>
<organism evidence="1 2">
    <name type="scientific">Aphanizomenon flos-aquae WA102</name>
    <dbReference type="NCBI Taxonomy" id="1710896"/>
    <lineage>
        <taxon>Bacteria</taxon>
        <taxon>Bacillati</taxon>
        <taxon>Cyanobacteriota</taxon>
        <taxon>Cyanophyceae</taxon>
        <taxon>Nostocales</taxon>
        <taxon>Aphanizomenonaceae</taxon>
        <taxon>Aphanizomenon</taxon>
    </lineage>
</organism>
<dbReference type="EMBL" id="LJOW01000020">
    <property type="protein sequence ID" value="OBQ44534.1"/>
    <property type="molecule type" value="Genomic_DNA"/>
</dbReference>
<proteinExistence type="predicted"/>
<comment type="caution">
    <text evidence="1">The sequence shown here is derived from an EMBL/GenBank/DDBJ whole genome shotgun (WGS) entry which is preliminary data.</text>
</comment>
<protein>
    <submittedName>
        <fullName evidence="1">Uncharacterized protein</fullName>
    </submittedName>
</protein>
<dbReference type="Proteomes" id="UP000092093">
    <property type="component" value="Unassembled WGS sequence"/>
</dbReference>
<gene>
    <name evidence="1" type="ORF">AN484_06505</name>
</gene>
<evidence type="ECO:0000313" key="2">
    <source>
        <dbReference type="Proteomes" id="UP000092093"/>
    </source>
</evidence>